<feature type="compositionally biased region" description="Basic and acidic residues" evidence="1">
    <location>
        <begin position="274"/>
        <end position="287"/>
    </location>
</feature>
<evidence type="ECO:0000256" key="1">
    <source>
        <dbReference type="SAM" id="MobiDB-lite"/>
    </source>
</evidence>
<protein>
    <submittedName>
        <fullName evidence="2">Uncharacterized protein</fullName>
    </submittedName>
</protein>
<evidence type="ECO:0000313" key="2">
    <source>
        <dbReference type="EMBL" id="RLM54236.1"/>
    </source>
</evidence>
<feature type="region of interest" description="Disordered" evidence="1">
    <location>
        <begin position="246"/>
        <end position="287"/>
    </location>
</feature>
<gene>
    <name evidence="2" type="ORF">C2845_PM10G02190</name>
</gene>
<dbReference type="AlphaFoldDB" id="A0A3L6PCW3"/>
<accession>A0A3L6PCW3</accession>
<reference evidence="3" key="1">
    <citation type="journal article" date="2019" name="Nat. Commun.">
        <title>The genome of broomcorn millet.</title>
        <authorList>
            <person name="Zou C."/>
            <person name="Miki D."/>
            <person name="Li D."/>
            <person name="Tang Q."/>
            <person name="Xiao L."/>
            <person name="Rajput S."/>
            <person name="Deng P."/>
            <person name="Jia W."/>
            <person name="Huang R."/>
            <person name="Zhang M."/>
            <person name="Sun Y."/>
            <person name="Hu J."/>
            <person name="Fu X."/>
            <person name="Schnable P.S."/>
            <person name="Li F."/>
            <person name="Zhang H."/>
            <person name="Feng B."/>
            <person name="Zhu X."/>
            <person name="Liu R."/>
            <person name="Schnable J.C."/>
            <person name="Zhu J.-K."/>
            <person name="Zhang H."/>
        </authorList>
    </citation>
    <scope>NUCLEOTIDE SEQUENCE [LARGE SCALE GENOMIC DNA]</scope>
</reference>
<evidence type="ECO:0000313" key="3">
    <source>
        <dbReference type="Proteomes" id="UP000275267"/>
    </source>
</evidence>
<dbReference type="EMBL" id="PQIB02000018">
    <property type="protein sequence ID" value="RLM54236.1"/>
    <property type="molecule type" value="Genomic_DNA"/>
</dbReference>
<proteinExistence type="predicted"/>
<feature type="compositionally biased region" description="Basic residues" evidence="1">
    <location>
        <begin position="250"/>
        <end position="259"/>
    </location>
</feature>
<keyword evidence="3" id="KW-1185">Reference proteome</keyword>
<dbReference type="Proteomes" id="UP000275267">
    <property type="component" value="Unassembled WGS sequence"/>
</dbReference>
<sequence>MAAGSRDRGWTVFRLPTGWTVFHLPSTPGVPEGRPIHNLRSRFEAGQTARLVTEETNHTAAAPWPRAAADIAEGTAAAAAHRESSSHGRYHELLGIKMTRADSFRRSPSCAACGPLGSLDHAAGTATRLPPLGCRWFRAAHARSRAHSGPGCEALRTRLLCCRGARRAWRGTSNNTLCAVHPGRGLCVVRWCLMPKPTAVAGGCALVAEGRCCSSSLGSLPGGHSRRDRGGRYFIYRPPFGYLRSARSTSHGRKRKKAKATAVLPRAVDISDEEDRRRHEPSFGHGP</sequence>
<organism evidence="2 3">
    <name type="scientific">Panicum miliaceum</name>
    <name type="common">Proso millet</name>
    <name type="synonym">Broomcorn millet</name>
    <dbReference type="NCBI Taxonomy" id="4540"/>
    <lineage>
        <taxon>Eukaryota</taxon>
        <taxon>Viridiplantae</taxon>
        <taxon>Streptophyta</taxon>
        <taxon>Embryophyta</taxon>
        <taxon>Tracheophyta</taxon>
        <taxon>Spermatophyta</taxon>
        <taxon>Magnoliopsida</taxon>
        <taxon>Liliopsida</taxon>
        <taxon>Poales</taxon>
        <taxon>Poaceae</taxon>
        <taxon>PACMAD clade</taxon>
        <taxon>Panicoideae</taxon>
        <taxon>Panicodae</taxon>
        <taxon>Paniceae</taxon>
        <taxon>Panicinae</taxon>
        <taxon>Panicum</taxon>
        <taxon>Panicum sect. Panicum</taxon>
    </lineage>
</organism>
<name>A0A3L6PCW3_PANMI</name>
<comment type="caution">
    <text evidence="2">The sequence shown here is derived from an EMBL/GenBank/DDBJ whole genome shotgun (WGS) entry which is preliminary data.</text>
</comment>